<keyword evidence="3 6" id="KW-0812">Transmembrane</keyword>
<evidence type="ECO:0000256" key="4">
    <source>
        <dbReference type="ARBA" id="ARBA00022989"/>
    </source>
</evidence>
<feature type="transmembrane region" description="Helical" evidence="6">
    <location>
        <begin position="89"/>
        <end position="108"/>
    </location>
</feature>
<dbReference type="RefSeq" id="XP_060293035.1">
    <property type="nucleotide sequence ID" value="XM_060434908.1"/>
</dbReference>
<organism evidence="7 8">
    <name type="scientific">Lasiosphaeria miniovina</name>
    <dbReference type="NCBI Taxonomy" id="1954250"/>
    <lineage>
        <taxon>Eukaryota</taxon>
        <taxon>Fungi</taxon>
        <taxon>Dikarya</taxon>
        <taxon>Ascomycota</taxon>
        <taxon>Pezizomycotina</taxon>
        <taxon>Sordariomycetes</taxon>
        <taxon>Sordariomycetidae</taxon>
        <taxon>Sordariales</taxon>
        <taxon>Lasiosphaeriaceae</taxon>
        <taxon>Lasiosphaeria</taxon>
    </lineage>
</organism>
<protein>
    <submittedName>
        <fullName evidence="7">Ccc1 family</fullName>
    </submittedName>
</protein>
<gene>
    <name evidence="7" type="ORF">B0T26DRAFT_420385</name>
</gene>
<dbReference type="GO" id="GO:0005384">
    <property type="term" value="F:manganese ion transmembrane transporter activity"/>
    <property type="evidence" value="ECO:0007669"/>
    <property type="project" value="InterPro"/>
</dbReference>
<name>A0AA40DQH6_9PEZI</name>
<dbReference type="EMBL" id="JAUIRO010000006">
    <property type="protein sequence ID" value="KAK0709731.1"/>
    <property type="molecule type" value="Genomic_DNA"/>
</dbReference>
<dbReference type="InterPro" id="IPR008217">
    <property type="entry name" value="Ccc1_fam"/>
</dbReference>
<dbReference type="GeneID" id="85318178"/>
<comment type="similarity">
    <text evidence="2">Belongs to the CCC1 family.</text>
</comment>
<dbReference type="GO" id="GO:0030026">
    <property type="term" value="P:intracellular manganese ion homeostasis"/>
    <property type="evidence" value="ECO:0007669"/>
    <property type="project" value="InterPro"/>
</dbReference>
<dbReference type="Pfam" id="PF01988">
    <property type="entry name" value="VIT1"/>
    <property type="match status" value="1"/>
</dbReference>
<keyword evidence="5 6" id="KW-0472">Membrane</keyword>
<evidence type="ECO:0000313" key="7">
    <source>
        <dbReference type="EMBL" id="KAK0709731.1"/>
    </source>
</evidence>
<dbReference type="AlphaFoldDB" id="A0AA40DQH6"/>
<reference evidence="7" key="1">
    <citation type="submission" date="2023-06" db="EMBL/GenBank/DDBJ databases">
        <title>Genome-scale phylogeny and comparative genomics of the fungal order Sordariales.</title>
        <authorList>
            <consortium name="Lawrence Berkeley National Laboratory"/>
            <person name="Hensen N."/>
            <person name="Bonometti L."/>
            <person name="Westerberg I."/>
            <person name="Brannstrom I.O."/>
            <person name="Guillou S."/>
            <person name="Cros-Aarteil S."/>
            <person name="Calhoun S."/>
            <person name="Haridas S."/>
            <person name="Kuo A."/>
            <person name="Mondo S."/>
            <person name="Pangilinan J."/>
            <person name="Riley R."/>
            <person name="LaButti K."/>
            <person name="Andreopoulos B."/>
            <person name="Lipzen A."/>
            <person name="Chen C."/>
            <person name="Yanf M."/>
            <person name="Daum C."/>
            <person name="Ng V."/>
            <person name="Clum A."/>
            <person name="Steindorff A."/>
            <person name="Ohm R."/>
            <person name="Martin F."/>
            <person name="Silar P."/>
            <person name="Natvig D."/>
            <person name="Lalanne C."/>
            <person name="Gautier V."/>
            <person name="Ament-velasquez S.L."/>
            <person name="Kruys A."/>
            <person name="Hutchinson M.I."/>
            <person name="Powell A.J."/>
            <person name="Barry K."/>
            <person name="Miller A.N."/>
            <person name="Grigoriev I.V."/>
            <person name="Debuchy R."/>
            <person name="Gladieux P."/>
            <person name="Thoren M.H."/>
            <person name="Johannesson H."/>
        </authorList>
    </citation>
    <scope>NUCLEOTIDE SEQUENCE</scope>
    <source>
        <strain evidence="7">SMH2392-1A</strain>
    </source>
</reference>
<dbReference type="Proteomes" id="UP001172101">
    <property type="component" value="Unassembled WGS sequence"/>
</dbReference>
<dbReference type="GO" id="GO:0012505">
    <property type="term" value="C:endomembrane system"/>
    <property type="evidence" value="ECO:0007669"/>
    <property type="project" value="UniProtKB-SubCell"/>
</dbReference>
<evidence type="ECO:0000256" key="1">
    <source>
        <dbReference type="ARBA" id="ARBA00004127"/>
    </source>
</evidence>
<accession>A0AA40DQH6</accession>
<evidence type="ECO:0000256" key="5">
    <source>
        <dbReference type="ARBA" id="ARBA00023136"/>
    </source>
</evidence>
<evidence type="ECO:0000256" key="2">
    <source>
        <dbReference type="ARBA" id="ARBA00007049"/>
    </source>
</evidence>
<evidence type="ECO:0000313" key="8">
    <source>
        <dbReference type="Proteomes" id="UP001172101"/>
    </source>
</evidence>
<evidence type="ECO:0000256" key="3">
    <source>
        <dbReference type="ARBA" id="ARBA00022692"/>
    </source>
</evidence>
<evidence type="ECO:0000256" key="6">
    <source>
        <dbReference type="SAM" id="Phobius"/>
    </source>
</evidence>
<proteinExistence type="inferred from homology"/>
<keyword evidence="4 6" id="KW-1133">Transmembrane helix</keyword>
<sequence length="125" mass="12608">MASALTIAAAYFLGGLVPLLPYLCVPSPSSSSGSDSQQQQQQQQQNLATALHASIAVMGAALFAFGYAKTAVVVGWQRGERRVRRALRGAAEMVFVGAAAAAAAMGLVKGFDSLLGNGSGGAGHG</sequence>
<feature type="transmembrane region" description="Helical" evidence="6">
    <location>
        <begin position="47"/>
        <end position="68"/>
    </location>
</feature>
<keyword evidence="8" id="KW-1185">Reference proteome</keyword>
<comment type="subcellular location">
    <subcellularLocation>
        <location evidence="1">Endomembrane system</location>
        <topology evidence="1">Multi-pass membrane protein</topology>
    </subcellularLocation>
</comment>
<comment type="caution">
    <text evidence="7">The sequence shown here is derived from an EMBL/GenBank/DDBJ whole genome shotgun (WGS) entry which is preliminary data.</text>
</comment>